<feature type="transmembrane region" description="Helical" evidence="13">
    <location>
        <begin position="169"/>
        <end position="186"/>
    </location>
</feature>
<dbReference type="InterPro" id="IPR016275">
    <property type="entry name" value="Glucose-6-phosphatase"/>
</dbReference>
<dbReference type="InterPro" id="IPR036938">
    <property type="entry name" value="PAP2/HPO_sf"/>
</dbReference>
<proteinExistence type="inferred from homology"/>
<feature type="transmembrane region" description="Helical" evidence="13">
    <location>
        <begin position="198"/>
        <end position="216"/>
    </location>
</feature>
<gene>
    <name evidence="15" type="primary">ORF50284</name>
</gene>
<dbReference type="Pfam" id="PF01569">
    <property type="entry name" value="PAP2"/>
    <property type="match status" value="1"/>
</dbReference>
<feature type="transmembrane region" description="Helical" evidence="13">
    <location>
        <begin position="28"/>
        <end position="50"/>
    </location>
</feature>
<keyword evidence="5" id="KW-0312">Gluconeogenesis</keyword>
<comment type="subcellular location">
    <subcellularLocation>
        <location evidence="1">Endoplasmic reticulum membrane</location>
        <topology evidence="1">Multi-pass membrane protein</topology>
    </subcellularLocation>
</comment>
<dbReference type="EC" id="3.1.3.9" evidence="4"/>
<organism evidence="15">
    <name type="scientific">Arion vulgaris</name>
    <dbReference type="NCBI Taxonomy" id="1028688"/>
    <lineage>
        <taxon>Eukaryota</taxon>
        <taxon>Metazoa</taxon>
        <taxon>Spiralia</taxon>
        <taxon>Lophotrochozoa</taxon>
        <taxon>Mollusca</taxon>
        <taxon>Gastropoda</taxon>
        <taxon>Heterobranchia</taxon>
        <taxon>Euthyneura</taxon>
        <taxon>Panpulmonata</taxon>
        <taxon>Eupulmonata</taxon>
        <taxon>Stylommatophora</taxon>
        <taxon>Helicina</taxon>
        <taxon>Arionoidea</taxon>
        <taxon>Arionidae</taxon>
        <taxon>Arion</taxon>
    </lineage>
</organism>
<feature type="binding site" evidence="12">
    <location>
        <position position="160"/>
    </location>
    <ligand>
        <name>substrate</name>
    </ligand>
</feature>
<dbReference type="GO" id="GO:0005789">
    <property type="term" value="C:endoplasmic reticulum membrane"/>
    <property type="evidence" value="ECO:0007669"/>
    <property type="project" value="UniProtKB-SubCell"/>
</dbReference>
<name>A0A0B6Z7U8_9EUPU</name>
<dbReference type="PANTHER" id="PTHR12591">
    <property type="entry name" value="GLUCOSE-6-PHOSPHATASE"/>
    <property type="match status" value="1"/>
</dbReference>
<reference evidence="15" key="1">
    <citation type="submission" date="2014-12" db="EMBL/GenBank/DDBJ databases">
        <title>Insight into the proteome of Arion vulgaris.</title>
        <authorList>
            <person name="Aradska J."/>
            <person name="Bulat T."/>
            <person name="Smidak R."/>
            <person name="Sarate P."/>
            <person name="Gangsoo J."/>
            <person name="Sialana F."/>
            <person name="Bilban M."/>
            <person name="Lubec G."/>
        </authorList>
    </citation>
    <scope>NUCLEOTIDE SEQUENCE</scope>
    <source>
        <tissue evidence="15">Skin</tissue>
    </source>
</reference>
<evidence type="ECO:0000256" key="13">
    <source>
        <dbReference type="SAM" id="Phobius"/>
    </source>
</evidence>
<keyword evidence="7" id="KW-0378">Hydrolase</keyword>
<evidence type="ECO:0000256" key="9">
    <source>
        <dbReference type="ARBA" id="ARBA00022989"/>
    </source>
</evidence>
<keyword evidence="6 13" id="KW-0812">Transmembrane</keyword>
<comment type="similarity">
    <text evidence="3">Belongs to the glucose-6-phosphatase family.</text>
</comment>
<dbReference type="AlphaFoldDB" id="A0A0B6Z7U8"/>
<dbReference type="SMART" id="SM00014">
    <property type="entry name" value="acidPPc"/>
    <property type="match status" value="1"/>
</dbReference>
<keyword evidence="8" id="KW-0256">Endoplasmic reticulum</keyword>
<evidence type="ECO:0000256" key="3">
    <source>
        <dbReference type="ARBA" id="ARBA00009266"/>
    </source>
</evidence>
<feature type="binding site" evidence="12">
    <location>
        <position position="79"/>
    </location>
    <ligand>
        <name>substrate</name>
    </ligand>
</feature>
<dbReference type="InterPro" id="IPR000326">
    <property type="entry name" value="PAP2/HPO"/>
</dbReference>
<evidence type="ECO:0000256" key="5">
    <source>
        <dbReference type="ARBA" id="ARBA00022432"/>
    </source>
</evidence>
<protein>
    <recommendedName>
        <fullName evidence="4">glucose-6-phosphatase</fullName>
        <ecNumber evidence="4">3.1.3.9</ecNumber>
    </recommendedName>
</protein>
<evidence type="ECO:0000259" key="14">
    <source>
        <dbReference type="SMART" id="SM00014"/>
    </source>
</evidence>
<dbReference type="PANTHER" id="PTHR12591:SF0">
    <property type="entry name" value="FI19814P1"/>
    <property type="match status" value="1"/>
</dbReference>
<evidence type="ECO:0000256" key="2">
    <source>
        <dbReference type="ARBA" id="ARBA00004742"/>
    </source>
</evidence>
<dbReference type="GO" id="GO:0004346">
    <property type="term" value="F:glucose-6-phosphatase activity"/>
    <property type="evidence" value="ECO:0007669"/>
    <property type="project" value="UniProtKB-EC"/>
</dbReference>
<evidence type="ECO:0000256" key="11">
    <source>
        <dbReference type="PIRSR" id="PIRSR000905-1"/>
    </source>
</evidence>
<dbReference type="SUPFAM" id="SSF48317">
    <property type="entry name" value="Acid phosphatase/Vanadium-dependent haloperoxidase"/>
    <property type="match status" value="1"/>
</dbReference>
<sequence length="336" mass="37964">MDSLHIWGIAVIQNIQTIFQDYSGVMMFLSYIGDPRFAFIFYFPVGYILHCSVGKRVMWVAVITEWLNAVAKWLLHGERPYWWVHESDVYSPDNVPHLQQFEITCETGPGSPSGHAMITGAVWYILVSDFLYYRPATRLSVRISCWAVYFTGMCCIAVSRLFIATHFPHQVVAGILAGILLGKIFNSLSTSALKFHHYAIVCFSLTVCTAVIYTLVKYLASDPMWSLASAVKWCAHKEWVHLDTTVFYSLLRDVSSLLGLGMGVWLRPEPEKNSNNMFEKCLHIIFVLAVTMLSEGLKPSSENILLFYILGFIKHTVTVVIVVAAIPFFKGLITIV</sequence>
<evidence type="ECO:0000256" key="6">
    <source>
        <dbReference type="ARBA" id="ARBA00022692"/>
    </source>
</evidence>
<dbReference type="Gene3D" id="1.20.144.10">
    <property type="entry name" value="Phosphatidic acid phosphatase type 2/haloperoxidase"/>
    <property type="match status" value="1"/>
</dbReference>
<evidence type="ECO:0000313" key="15">
    <source>
        <dbReference type="EMBL" id="CEK63991.1"/>
    </source>
</evidence>
<keyword evidence="9 13" id="KW-1133">Transmembrane helix</keyword>
<dbReference type="GO" id="GO:0051156">
    <property type="term" value="P:glucose 6-phosphate metabolic process"/>
    <property type="evidence" value="ECO:0007669"/>
    <property type="project" value="TreeGrafter"/>
</dbReference>
<feature type="transmembrane region" description="Helical" evidence="13">
    <location>
        <begin position="306"/>
        <end position="329"/>
    </location>
</feature>
<dbReference type="PIRSF" id="PIRSF000905">
    <property type="entry name" value="Glucose-6-phosphatase"/>
    <property type="match status" value="1"/>
</dbReference>
<evidence type="ECO:0000256" key="1">
    <source>
        <dbReference type="ARBA" id="ARBA00004477"/>
    </source>
</evidence>
<feature type="domain" description="Phosphatidic acid phosphatase type 2/haloperoxidase" evidence="14">
    <location>
        <begin position="53"/>
        <end position="186"/>
    </location>
</feature>
<feature type="transmembrane region" description="Helical" evidence="13">
    <location>
        <begin position="145"/>
        <end position="163"/>
    </location>
</feature>
<dbReference type="GO" id="GO:0006094">
    <property type="term" value="P:gluconeogenesis"/>
    <property type="evidence" value="ECO:0007669"/>
    <property type="project" value="UniProtKB-UniPathway"/>
</dbReference>
<dbReference type="EMBL" id="HACG01017126">
    <property type="protein sequence ID" value="CEK63991.1"/>
    <property type="molecule type" value="Transcribed_RNA"/>
</dbReference>
<dbReference type="UniPathway" id="UPA00138"/>
<feature type="active site" description="Nucleophile" evidence="11">
    <location>
        <position position="166"/>
    </location>
</feature>
<comment type="pathway">
    <text evidence="2">Carbohydrate biosynthesis; gluconeogenesis.</text>
</comment>
<accession>A0A0B6Z7U8</accession>
<evidence type="ECO:0000256" key="10">
    <source>
        <dbReference type="ARBA" id="ARBA00023136"/>
    </source>
</evidence>
<evidence type="ECO:0000256" key="8">
    <source>
        <dbReference type="ARBA" id="ARBA00022824"/>
    </source>
</evidence>
<evidence type="ECO:0000256" key="7">
    <source>
        <dbReference type="ARBA" id="ARBA00022801"/>
    </source>
</evidence>
<keyword evidence="10 13" id="KW-0472">Membrane</keyword>
<evidence type="ECO:0000256" key="12">
    <source>
        <dbReference type="PIRSR" id="PIRSR000905-2"/>
    </source>
</evidence>
<evidence type="ECO:0000256" key="4">
    <source>
        <dbReference type="ARBA" id="ARBA00012634"/>
    </source>
</evidence>
<feature type="active site" description="Proton donor" evidence="11">
    <location>
        <position position="115"/>
    </location>
</feature>